<evidence type="ECO:0000256" key="3">
    <source>
        <dbReference type="ARBA" id="ARBA00023235"/>
    </source>
</evidence>
<proteinExistence type="inferred from homology"/>
<dbReference type="Pfam" id="PF00270">
    <property type="entry name" value="DEAD"/>
    <property type="match status" value="1"/>
</dbReference>
<feature type="domain" description="Helicase ATP-binding" evidence="7">
    <location>
        <begin position="1018"/>
        <end position="1178"/>
    </location>
</feature>
<dbReference type="KEGG" id="tvs:TRAVEDRAFT_54656"/>
<name>R7S8N8_TRAVS</name>
<dbReference type="EMBL" id="JH711845">
    <property type="protein sequence ID" value="EIW51329.1"/>
    <property type="molecule type" value="Genomic_DNA"/>
</dbReference>
<dbReference type="EC" id="5.6.2.4" evidence="5"/>
<keyword evidence="9" id="KW-1185">Reference proteome</keyword>
<dbReference type="PANTHER" id="PTHR13710:SF105">
    <property type="entry name" value="ATP-DEPENDENT DNA HELICASE Q1"/>
    <property type="match status" value="1"/>
</dbReference>
<keyword evidence="3" id="KW-0413">Isomerase</keyword>
<dbReference type="GO" id="GO:0005694">
    <property type="term" value="C:chromosome"/>
    <property type="evidence" value="ECO:0007669"/>
    <property type="project" value="TreeGrafter"/>
</dbReference>
<keyword evidence="2" id="KW-0238">DNA-binding</keyword>
<evidence type="ECO:0000256" key="4">
    <source>
        <dbReference type="ARBA" id="ARBA00034617"/>
    </source>
</evidence>
<protein>
    <recommendedName>
        <fullName evidence="5">DNA 3'-5' helicase</fullName>
        <ecNumber evidence="5">5.6.2.4</ecNumber>
    </recommendedName>
</protein>
<evidence type="ECO:0000256" key="5">
    <source>
        <dbReference type="ARBA" id="ARBA00034808"/>
    </source>
</evidence>
<evidence type="ECO:0000313" key="9">
    <source>
        <dbReference type="Proteomes" id="UP000054317"/>
    </source>
</evidence>
<feature type="region of interest" description="Disordered" evidence="6">
    <location>
        <begin position="926"/>
        <end position="952"/>
    </location>
</feature>
<comment type="catalytic activity">
    <reaction evidence="4">
        <text>Couples ATP hydrolysis with the unwinding of duplex DNA by translocating in the 3'-5' direction.</text>
        <dbReference type="EC" id="5.6.2.4"/>
    </reaction>
</comment>
<dbReference type="GO" id="GO:0009378">
    <property type="term" value="F:four-way junction helicase activity"/>
    <property type="evidence" value="ECO:0007669"/>
    <property type="project" value="TreeGrafter"/>
</dbReference>
<dbReference type="Proteomes" id="UP000054317">
    <property type="component" value="Unassembled WGS sequence"/>
</dbReference>
<dbReference type="GO" id="GO:0043138">
    <property type="term" value="F:3'-5' DNA helicase activity"/>
    <property type="evidence" value="ECO:0007669"/>
    <property type="project" value="UniProtKB-EC"/>
</dbReference>
<dbReference type="GO" id="GO:0000724">
    <property type="term" value="P:double-strand break repair via homologous recombination"/>
    <property type="evidence" value="ECO:0007669"/>
    <property type="project" value="TreeGrafter"/>
</dbReference>
<dbReference type="OMA" id="GYRYIME"/>
<gene>
    <name evidence="8" type="ORF">TRAVEDRAFT_54656</name>
</gene>
<feature type="region of interest" description="Disordered" evidence="6">
    <location>
        <begin position="1"/>
        <end position="69"/>
    </location>
</feature>
<accession>R7S8N8</accession>
<evidence type="ECO:0000256" key="2">
    <source>
        <dbReference type="ARBA" id="ARBA00023125"/>
    </source>
</evidence>
<evidence type="ECO:0000313" key="8">
    <source>
        <dbReference type="EMBL" id="EIW51329.1"/>
    </source>
</evidence>
<comment type="similarity">
    <text evidence="1">Belongs to the helicase family. RecQ subfamily.</text>
</comment>
<dbReference type="GeneID" id="19417482"/>
<sequence length="1208" mass="134112">MPAAAALPPIQEDPSAPVTPVPSRPASPRNPASPMDIARSPGGRSNASEMSLDPPPSPQGEAQPSELYDVPDGTLATWGYQINRRLEALVCISCKSVVTPTAAINHHHVHEEARVAVNQTVLEDIVRQGFVKPGWPSINPGDLEYEGLERKWGVKCPQCPAMYAYGQGVVKHVWKVHHERIVTQGLRTDWMQRLSQHDATHHGWLSCVPRSVQLTSPSANYLTALRKELDARPPIPAAERDHRHISPWHATTRWLEYIDGRDPQEMLNLIKPPEDGQPFFYLIACVRNYVERAYDLIATTSDVCLQILHTDTDTSDFNHQPFARHQAEGTLRAYERLVVQLLLFLLRAGQDMDLPPDVKAALQALRRGLQGDMDDAGQAIHQLLLTLWMREWTPTVDNLFPDPTVCFVIHTQVNQDGSLKKPESVTGIFAKLVYDMRLTFLYECHQRLSREDHPATLTQSAHDLRPWFTVGRESTFHSLKSLQHRASSITMSTQNEPNMVWKDGTNFSTLIYLGEELSLQALRECQGALEDATKTLLEDILLFGHHFPIDIAALQDDMGNKKAGYSLFADRRNQDVLGPTDQLADYILRTPALRKRFVIKIVDGKVIWNTVELSIWLAGFTRLNLLCLIQAEMNCGAPGRTTELTAMPTANTPAGMLRALRIIGEYIVLMRTYHKMRAASGLDRVIPHALNAALAAVFIYKEAICRPFAQLCVSVLFPGNQKVKSLYQDFLFVNYDRPFDGEDITKEMRVWTQAYLGIELGISKWRQCSTPFRRKHAGLEEMWLEDQDTVDSAQAGHSHSVDTTRYGVTNWSATGLAEDYIGPFLKTSVLWQKVLGLVPGGNRLSLEDAACVNFKPEPARLPIAAPAGLDVQAVVQAAVQAVRDELEPRLTAIEQRIQDTSASTKQELQGMFADLKTFLAGASVPGPMAGPSAQVQAPAPRLPRSPSPEDRTEGMYRDDLLPAPAPAHVAPIPRAQVPVPLPKPAPIPTEAEALDALREVLLKPEAKWSNEGQKLAVMAGLQWKQDLIVALPTGSGKSAIVATVAKLEKLKVTAVLCPLRSLLSDWKRRLTELQYPFEMFNKDDSIITGDFPIILVSLDATAGLAWTQAVASLKPGVEINRYVVDEAHLVVTEAGYRYIMERIKEVRTKPLQLVLLSATVPPISIPAFRTSFNLVAGEGTSIIRASSNRPELHFLLPRSHATLTTDVS</sequence>
<evidence type="ECO:0000259" key="7">
    <source>
        <dbReference type="PROSITE" id="PS51192"/>
    </source>
</evidence>
<evidence type="ECO:0000256" key="1">
    <source>
        <dbReference type="ARBA" id="ARBA00005446"/>
    </source>
</evidence>
<dbReference type="InterPro" id="IPR027417">
    <property type="entry name" value="P-loop_NTPase"/>
</dbReference>
<dbReference type="RefSeq" id="XP_008045786.1">
    <property type="nucleotide sequence ID" value="XM_008047595.1"/>
</dbReference>
<evidence type="ECO:0000256" key="6">
    <source>
        <dbReference type="SAM" id="MobiDB-lite"/>
    </source>
</evidence>
<dbReference type="SMART" id="SM00487">
    <property type="entry name" value="DEXDc"/>
    <property type="match status" value="1"/>
</dbReference>
<reference evidence="9" key="1">
    <citation type="journal article" date="2012" name="Science">
        <title>The Paleozoic origin of enzymatic lignin decomposition reconstructed from 31 fungal genomes.</title>
        <authorList>
            <person name="Floudas D."/>
            <person name="Binder M."/>
            <person name="Riley R."/>
            <person name="Barry K."/>
            <person name="Blanchette R.A."/>
            <person name="Henrissat B."/>
            <person name="Martinez A.T."/>
            <person name="Otillar R."/>
            <person name="Spatafora J.W."/>
            <person name="Yadav J.S."/>
            <person name="Aerts A."/>
            <person name="Benoit I."/>
            <person name="Boyd A."/>
            <person name="Carlson A."/>
            <person name="Copeland A."/>
            <person name="Coutinho P.M."/>
            <person name="de Vries R.P."/>
            <person name="Ferreira P."/>
            <person name="Findley K."/>
            <person name="Foster B."/>
            <person name="Gaskell J."/>
            <person name="Glotzer D."/>
            <person name="Gorecki P."/>
            <person name="Heitman J."/>
            <person name="Hesse C."/>
            <person name="Hori C."/>
            <person name="Igarashi K."/>
            <person name="Jurgens J.A."/>
            <person name="Kallen N."/>
            <person name="Kersten P."/>
            <person name="Kohler A."/>
            <person name="Kuees U."/>
            <person name="Kumar T.K.A."/>
            <person name="Kuo A."/>
            <person name="LaButti K."/>
            <person name="Larrondo L.F."/>
            <person name="Lindquist E."/>
            <person name="Ling A."/>
            <person name="Lombard V."/>
            <person name="Lucas S."/>
            <person name="Lundell T."/>
            <person name="Martin R."/>
            <person name="McLaughlin D.J."/>
            <person name="Morgenstern I."/>
            <person name="Morin E."/>
            <person name="Murat C."/>
            <person name="Nagy L.G."/>
            <person name="Nolan M."/>
            <person name="Ohm R.A."/>
            <person name="Patyshakuliyeva A."/>
            <person name="Rokas A."/>
            <person name="Ruiz-Duenas F.J."/>
            <person name="Sabat G."/>
            <person name="Salamov A."/>
            <person name="Samejima M."/>
            <person name="Schmutz J."/>
            <person name="Slot J.C."/>
            <person name="St John F."/>
            <person name="Stenlid J."/>
            <person name="Sun H."/>
            <person name="Sun S."/>
            <person name="Syed K."/>
            <person name="Tsang A."/>
            <person name="Wiebenga A."/>
            <person name="Young D."/>
            <person name="Pisabarro A."/>
            <person name="Eastwood D.C."/>
            <person name="Martin F."/>
            <person name="Cullen D."/>
            <person name="Grigoriev I.V."/>
            <person name="Hibbett D.S."/>
        </authorList>
    </citation>
    <scope>NUCLEOTIDE SEQUENCE [LARGE SCALE GENOMIC DNA]</scope>
    <source>
        <strain evidence="9">FP-101664</strain>
    </source>
</reference>
<dbReference type="SUPFAM" id="SSF52540">
    <property type="entry name" value="P-loop containing nucleoside triphosphate hydrolases"/>
    <property type="match status" value="1"/>
</dbReference>
<dbReference type="GO" id="GO:0005737">
    <property type="term" value="C:cytoplasm"/>
    <property type="evidence" value="ECO:0007669"/>
    <property type="project" value="TreeGrafter"/>
</dbReference>
<organism evidence="8 9">
    <name type="scientific">Trametes versicolor (strain FP-101664)</name>
    <name type="common">White-rot fungus</name>
    <name type="synonym">Coriolus versicolor</name>
    <dbReference type="NCBI Taxonomy" id="717944"/>
    <lineage>
        <taxon>Eukaryota</taxon>
        <taxon>Fungi</taxon>
        <taxon>Dikarya</taxon>
        <taxon>Basidiomycota</taxon>
        <taxon>Agaricomycotina</taxon>
        <taxon>Agaricomycetes</taxon>
        <taxon>Polyporales</taxon>
        <taxon>Polyporaceae</taxon>
        <taxon>Trametes</taxon>
    </lineage>
</organism>
<dbReference type="InterPro" id="IPR011545">
    <property type="entry name" value="DEAD/DEAH_box_helicase_dom"/>
</dbReference>
<dbReference type="InterPro" id="IPR014001">
    <property type="entry name" value="Helicase_ATP-bd"/>
</dbReference>
<dbReference type="OrthoDB" id="2747940at2759"/>
<dbReference type="PANTHER" id="PTHR13710">
    <property type="entry name" value="DNA HELICASE RECQ FAMILY MEMBER"/>
    <property type="match status" value="1"/>
</dbReference>
<dbReference type="Gene3D" id="3.40.50.300">
    <property type="entry name" value="P-loop containing nucleotide triphosphate hydrolases"/>
    <property type="match status" value="1"/>
</dbReference>
<dbReference type="GO" id="GO:0003677">
    <property type="term" value="F:DNA binding"/>
    <property type="evidence" value="ECO:0007669"/>
    <property type="project" value="UniProtKB-KW"/>
</dbReference>
<dbReference type="GO" id="GO:0005524">
    <property type="term" value="F:ATP binding"/>
    <property type="evidence" value="ECO:0007669"/>
    <property type="project" value="InterPro"/>
</dbReference>
<dbReference type="PROSITE" id="PS51192">
    <property type="entry name" value="HELICASE_ATP_BIND_1"/>
    <property type="match status" value="1"/>
</dbReference>
<dbReference type="AlphaFoldDB" id="R7S8N8"/>